<dbReference type="GeneID" id="19413669"/>
<accession>R7SAY5</accession>
<dbReference type="RefSeq" id="XP_008045021.1">
    <property type="nucleotide sequence ID" value="XM_008046830.1"/>
</dbReference>
<evidence type="ECO:0000313" key="3">
    <source>
        <dbReference type="Proteomes" id="UP000054317"/>
    </source>
</evidence>
<dbReference type="Proteomes" id="UP000054317">
    <property type="component" value="Unassembled WGS sequence"/>
</dbReference>
<reference evidence="3" key="1">
    <citation type="journal article" date="2012" name="Science">
        <title>The Paleozoic origin of enzymatic lignin decomposition reconstructed from 31 fungal genomes.</title>
        <authorList>
            <person name="Floudas D."/>
            <person name="Binder M."/>
            <person name="Riley R."/>
            <person name="Barry K."/>
            <person name="Blanchette R.A."/>
            <person name="Henrissat B."/>
            <person name="Martinez A.T."/>
            <person name="Otillar R."/>
            <person name="Spatafora J.W."/>
            <person name="Yadav J.S."/>
            <person name="Aerts A."/>
            <person name="Benoit I."/>
            <person name="Boyd A."/>
            <person name="Carlson A."/>
            <person name="Copeland A."/>
            <person name="Coutinho P.M."/>
            <person name="de Vries R.P."/>
            <person name="Ferreira P."/>
            <person name="Findley K."/>
            <person name="Foster B."/>
            <person name="Gaskell J."/>
            <person name="Glotzer D."/>
            <person name="Gorecki P."/>
            <person name="Heitman J."/>
            <person name="Hesse C."/>
            <person name="Hori C."/>
            <person name="Igarashi K."/>
            <person name="Jurgens J.A."/>
            <person name="Kallen N."/>
            <person name="Kersten P."/>
            <person name="Kohler A."/>
            <person name="Kuees U."/>
            <person name="Kumar T.K.A."/>
            <person name="Kuo A."/>
            <person name="LaButti K."/>
            <person name="Larrondo L.F."/>
            <person name="Lindquist E."/>
            <person name="Ling A."/>
            <person name="Lombard V."/>
            <person name="Lucas S."/>
            <person name="Lundell T."/>
            <person name="Martin R."/>
            <person name="McLaughlin D.J."/>
            <person name="Morgenstern I."/>
            <person name="Morin E."/>
            <person name="Murat C."/>
            <person name="Nagy L.G."/>
            <person name="Nolan M."/>
            <person name="Ohm R.A."/>
            <person name="Patyshakuliyeva A."/>
            <person name="Rokas A."/>
            <person name="Ruiz-Duenas F.J."/>
            <person name="Sabat G."/>
            <person name="Salamov A."/>
            <person name="Samejima M."/>
            <person name="Schmutz J."/>
            <person name="Slot J.C."/>
            <person name="St John F."/>
            <person name="Stenlid J."/>
            <person name="Sun H."/>
            <person name="Sun S."/>
            <person name="Syed K."/>
            <person name="Tsang A."/>
            <person name="Wiebenga A."/>
            <person name="Young D."/>
            <person name="Pisabarro A."/>
            <person name="Eastwood D.C."/>
            <person name="Martin F."/>
            <person name="Cullen D."/>
            <person name="Grigoriev I.V."/>
            <person name="Hibbett D.S."/>
        </authorList>
    </citation>
    <scope>NUCLEOTIDE SEQUENCE [LARGE SCALE GENOMIC DNA]</scope>
    <source>
        <strain evidence="3">FP-101664</strain>
    </source>
</reference>
<dbReference type="KEGG" id="tvs:TRAVEDRAFT_32203"/>
<organism evidence="2 3">
    <name type="scientific">Trametes versicolor (strain FP-101664)</name>
    <name type="common">White-rot fungus</name>
    <name type="synonym">Coriolus versicolor</name>
    <dbReference type="NCBI Taxonomy" id="717944"/>
    <lineage>
        <taxon>Eukaryota</taxon>
        <taxon>Fungi</taxon>
        <taxon>Dikarya</taxon>
        <taxon>Basidiomycota</taxon>
        <taxon>Agaricomycotina</taxon>
        <taxon>Agaricomycetes</taxon>
        <taxon>Polyporales</taxon>
        <taxon>Polyporaceae</taxon>
        <taxon>Trametes</taxon>
    </lineage>
</organism>
<keyword evidence="3" id="KW-1185">Reference proteome</keyword>
<feature type="region of interest" description="Disordered" evidence="1">
    <location>
        <begin position="1"/>
        <end position="75"/>
    </location>
</feature>
<dbReference type="AlphaFoldDB" id="R7SAY5"/>
<proteinExistence type="predicted"/>
<gene>
    <name evidence="2" type="ORF">TRAVEDRAFT_32203</name>
</gene>
<evidence type="ECO:0000256" key="1">
    <source>
        <dbReference type="SAM" id="MobiDB-lite"/>
    </source>
</evidence>
<name>R7SAY5_TRAVS</name>
<sequence length="91" mass="9485">MRTHKNTTSHPHAATPPLRTLARGSPSAQDGALAPTKTPSPSSVRYAVQPAAPSDAPPAHLSVAQQCRRAAAPDDAVHNAPLSRLVRSQPL</sequence>
<dbReference type="EMBL" id="JH711797">
    <property type="protein sequence ID" value="EIW52074.1"/>
    <property type="molecule type" value="Genomic_DNA"/>
</dbReference>
<evidence type="ECO:0000313" key="2">
    <source>
        <dbReference type="EMBL" id="EIW52074.1"/>
    </source>
</evidence>
<protein>
    <submittedName>
        <fullName evidence="2">Uncharacterized protein</fullName>
    </submittedName>
</protein>